<gene>
    <name evidence="2" type="ORF">D6810_02975</name>
</gene>
<reference evidence="2 3" key="1">
    <citation type="submission" date="2018-10" db="EMBL/GenBank/DDBJ databases">
        <title>Thermophilic Lithotrophy and Phototrophy in an Intertidal, Iron-rich, Geothermal Spring.</title>
        <authorList>
            <person name="Ward L.M."/>
            <person name="Idei A."/>
            <person name="Nakagawa M."/>
            <person name="Ueno Y."/>
            <person name="Fischer W."/>
            <person name="Mcglynn S.E."/>
        </authorList>
    </citation>
    <scope>NUCLEOTIDE SEQUENCE [LARGE SCALE GENOMIC DNA]</scope>
    <source>
        <strain evidence="2">J137</strain>
    </source>
</reference>
<sequence>MEMPLNQLNIKLGRIKKTSLRRRLNKAKKVFSNSVDGSRIASNFRNFSINRRYKILLVGLFSICIFLFQNFLNNFLINSQVTANETHLNLDENFPVLLNGVNHYINEIKKSSYLFETEYKSSSFVEFKDKRAWILDEYFKSWSSPLYGYGKNFVEACDRYGAPRDCVMVAAVAANETHLCKYYMSWEMKNCWGYGGGGIHRWSFKSIEEAIDIVTMLITKTYGIEFMENPSIYELTFCGVNEPGCYGWGNNVKYFMNQIRRFAIDRGVDLRNI</sequence>
<proteinExistence type="predicted"/>
<name>A0A3M0Z1E7_9BACT</name>
<comment type="caution">
    <text evidence="2">The sequence shown here is derived from an EMBL/GenBank/DDBJ whole genome shotgun (WGS) entry which is preliminary data.</text>
</comment>
<dbReference type="AlphaFoldDB" id="A0A3M0Z1E7"/>
<keyword evidence="1" id="KW-1133">Transmembrane helix</keyword>
<evidence type="ECO:0000256" key="1">
    <source>
        <dbReference type="SAM" id="Phobius"/>
    </source>
</evidence>
<accession>A0A3M0Z1E7</accession>
<evidence type="ECO:0000313" key="2">
    <source>
        <dbReference type="EMBL" id="RMD76785.1"/>
    </source>
</evidence>
<keyword evidence="1" id="KW-0812">Transmembrane</keyword>
<feature type="transmembrane region" description="Helical" evidence="1">
    <location>
        <begin position="55"/>
        <end position="72"/>
    </location>
</feature>
<dbReference type="EMBL" id="RFKV01000097">
    <property type="protein sequence ID" value="RMD76785.1"/>
    <property type="molecule type" value="Genomic_DNA"/>
</dbReference>
<organism evidence="2 3">
    <name type="scientific">Candidatus Dojkabacteria bacterium</name>
    <dbReference type="NCBI Taxonomy" id="2099670"/>
    <lineage>
        <taxon>Bacteria</taxon>
        <taxon>Candidatus Dojkabacteria</taxon>
    </lineage>
</organism>
<keyword evidence="1" id="KW-0472">Membrane</keyword>
<dbReference type="Proteomes" id="UP000269410">
    <property type="component" value="Unassembled WGS sequence"/>
</dbReference>
<evidence type="ECO:0000313" key="3">
    <source>
        <dbReference type="Proteomes" id="UP000269410"/>
    </source>
</evidence>
<protein>
    <recommendedName>
        <fullName evidence="4">Mannosyl-glycoprotein endo-beta-N-acetylglucosamidase-like domain-containing protein</fullName>
    </recommendedName>
</protein>
<evidence type="ECO:0008006" key="4">
    <source>
        <dbReference type="Google" id="ProtNLM"/>
    </source>
</evidence>